<dbReference type="Proteomes" id="UP000183967">
    <property type="component" value="Unassembled WGS sequence"/>
</dbReference>
<evidence type="ECO:0000256" key="1">
    <source>
        <dbReference type="ARBA" id="ARBA00005278"/>
    </source>
</evidence>
<dbReference type="PANTHER" id="PTHR22550:SF5">
    <property type="entry name" value="LEUCINE ZIPPER PROTEIN 4"/>
    <property type="match status" value="1"/>
</dbReference>
<evidence type="ECO:0000256" key="3">
    <source>
        <dbReference type="SAM" id="Phobius"/>
    </source>
</evidence>
<dbReference type="EMBL" id="FQXO01000039">
    <property type="protein sequence ID" value="SHH65298.1"/>
    <property type="molecule type" value="Genomic_DNA"/>
</dbReference>
<dbReference type="PIRSF" id="PIRSF005690">
    <property type="entry name" value="GerBA"/>
    <property type="match status" value="1"/>
</dbReference>
<dbReference type="GO" id="GO:0016020">
    <property type="term" value="C:membrane"/>
    <property type="evidence" value="ECO:0007669"/>
    <property type="project" value="InterPro"/>
</dbReference>
<reference evidence="5" key="1">
    <citation type="submission" date="2016-11" db="EMBL/GenBank/DDBJ databases">
        <authorList>
            <person name="Varghese N."/>
            <person name="Submissions S."/>
        </authorList>
    </citation>
    <scope>NUCLEOTIDE SEQUENCE [LARGE SCALE GENOMIC DNA]</scope>
    <source>
        <strain evidence="5">DSM 13643</strain>
    </source>
</reference>
<comment type="similarity">
    <text evidence="1">Belongs to the GerABKA family.</text>
</comment>
<evidence type="ECO:0000313" key="5">
    <source>
        <dbReference type="Proteomes" id="UP000183967"/>
    </source>
</evidence>
<accession>A0A1M5UR47</accession>
<sequence>MFRYFTRLLNYFILKAKNDNIRDFKHYSNIEKIPSSIKSVRDKLEEIFSDSVDFVLREIALGENSEVKILIAFIDGLTNKQTVNTNILRALMIESRISKLNREVNRETIIDILKENLLSIGDLEIIDDFKQTVEKILSGDTVIYIDGKNVAFKADTKGWETRGVEEPETEAVVRGPREGFTETLRTNTALLRRKIRNPKLKFEMIKLGEQTNTDVCICYIKGIANPDIIETVKRRLKRIKIDAILESGYIEEFIEDEPFSLFPTVGNSEKPDVVAAKLLEGRIAILCDGTPFALTVPYLLIETIQASEDYYSRPYFASLARFARMLAFFASVILPSFYVALISFHADVIPFKLLLSVSASREGLPTSAFTESLLMVLSFELLREAGVRMPRPIGQAVSIVGALVLGEAAVKAGLVSNLMIMVTALTAISSFVVPPMGGTIPILRVVFLIAANILGFMGLFLSIFVVLIHLCSLRSFGVPYTSPIAPLDGMGLKDSIVRFPIWSMITRPKDITSNKNKKVEHRMKISHIKKED</sequence>
<feature type="transmembrane region" description="Helical" evidence="3">
    <location>
        <begin position="445"/>
        <end position="470"/>
    </location>
</feature>
<evidence type="ECO:0000313" key="4">
    <source>
        <dbReference type="EMBL" id="SHH65298.1"/>
    </source>
</evidence>
<protein>
    <submittedName>
        <fullName evidence="4">Spore germination protein KA</fullName>
    </submittedName>
</protein>
<organism evidence="4 5">
    <name type="scientific">Caloranaerobacter azorensis DSM 13643</name>
    <dbReference type="NCBI Taxonomy" id="1121264"/>
    <lineage>
        <taxon>Bacteria</taxon>
        <taxon>Bacillati</taxon>
        <taxon>Bacillota</taxon>
        <taxon>Tissierellia</taxon>
        <taxon>Tissierellales</taxon>
        <taxon>Thermohalobacteraceae</taxon>
        <taxon>Caloranaerobacter</taxon>
    </lineage>
</organism>
<keyword evidence="3" id="KW-0812">Transmembrane</keyword>
<dbReference type="GO" id="GO:0009847">
    <property type="term" value="P:spore germination"/>
    <property type="evidence" value="ECO:0007669"/>
    <property type="project" value="InterPro"/>
</dbReference>
<keyword evidence="5" id="KW-1185">Reference proteome</keyword>
<dbReference type="Pfam" id="PF03323">
    <property type="entry name" value="GerA"/>
    <property type="match status" value="1"/>
</dbReference>
<evidence type="ECO:0000256" key="2">
    <source>
        <dbReference type="ARBA" id="ARBA00023136"/>
    </source>
</evidence>
<keyword evidence="3" id="KW-1133">Transmembrane helix</keyword>
<dbReference type="PANTHER" id="PTHR22550">
    <property type="entry name" value="SPORE GERMINATION PROTEIN"/>
    <property type="match status" value="1"/>
</dbReference>
<feature type="transmembrane region" description="Helical" evidence="3">
    <location>
        <begin position="322"/>
        <end position="344"/>
    </location>
</feature>
<dbReference type="RefSeq" id="WP_242945565.1">
    <property type="nucleotide sequence ID" value="NZ_FQXO01000039.1"/>
</dbReference>
<feature type="transmembrane region" description="Helical" evidence="3">
    <location>
        <begin position="416"/>
        <end position="433"/>
    </location>
</feature>
<dbReference type="AlphaFoldDB" id="A0A1M5UR47"/>
<dbReference type="InterPro" id="IPR004995">
    <property type="entry name" value="Spore_Ger"/>
</dbReference>
<proteinExistence type="inferred from homology"/>
<keyword evidence="2 3" id="KW-0472">Membrane</keyword>
<gene>
    <name evidence="4" type="ORF">SAMN02745135_01539</name>
</gene>
<name>A0A1M5UR47_9FIRM</name>
<dbReference type="InterPro" id="IPR050768">
    <property type="entry name" value="UPF0353/GerABKA_families"/>
</dbReference>